<reference evidence="3" key="1">
    <citation type="submission" date="2021-02" db="EMBL/GenBank/DDBJ databases">
        <authorList>
            <person name="Nowell W R."/>
        </authorList>
    </citation>
    <scope>NUCLEOTIDE SEQUENCE</scope>
</reference>
<sequence length="90" mass="10252">DTCYFYFGEQQPQNRIIAMRSSFILIVVVLLLSTHIDAFRYRSARQLATAPSNIEVGRNNPSEQKNRDDGLHDQSEKAAIPVKSSLLRFP</sequence>
<feature type="transmembrane region" description="Helical" evidence="2">
    <location>
        <begin position="16"/>
        <end position="36"/>
    </location>
</feature>
<protein>
    <submittedName>
        <fullName evidence="3">Uncharacterized protein</fullName>
    </submittedName>
</protein>
<evidence type="ECO:0000313" key="5">
    <source>
        <dbReference type="Proteomes" id="UP000663824"/>
    </source>
</evidence>
<evidence type="ECO:0000256" key="2">
    <source>
        <dbReference type="SAM" id="Phobius"/>
    </source>
</evidence>
<name>A0A816Z5G4_9BILA</name>
<gene>
    <name evidence="3" type="ORF">MBJ925_LOCUS34640</name>
    <name evidence="4" type="ORF">SMN809_LOCUS72934</name>
</gene>
<proteinExistence type="predicted"/>
<accession>A0A816Z5G4</accession>
<comment type="caution">
    <text evidence="3">The sequence shown here is derived from an EMBL/GenBank/DDBJ whole genome shotgun (WGS) entry which is preliminary data.</text>
</comment>
<dbReference type="AlphaFoldDB" id="A0A816Z5G4"/>
<keyword evidence="2" id="KW-0472">Membrane</keyword>
<feature type="compositionally biased region" description="Basic and acidic residues" evidence="1">
    <location>
        <begin position="64"/>
        <end position="76"/>
    </location>
</feature>
<dbReference type="EMBL" id="CAJNRE010019024">
    <property type="protein sequence ID" value="CAF2186463.1"/>
    <property type="molecule type" value="Genomic_DNA"/>
</dbReference>
<dbReference type="Proteomes" id="UP000663824">
    <property type="component" value="Unassembled WGS sequence"/>
</dbReference>
<evidence type="ECO:0000313" key="4">
    <source>
        <dbReference type="EMBL" id="CAF5192977.1"/>
    </source>
</evidence>
<keyword evidence="2" id="KW-1133">Transmembrane helix</keyword>
<keyword evidence="2" id="KW-0812">Transmembrane</keyword>
<feature type="region of interest" description="Disordered" evidence="1">
    <location>
        <begin position="50"/>
        <end position="90"/>
    </location>
</feature>
<evidence type="ECO:0000313" key="3">
    <source>
        <dbReference type="EMBL" id="CAF2186463.1"/>
    </source>
</evidence>
<dbReference type="Proteomes" id="UP000676336">
    <property type="component" value="Unassembled WGS sequence"/>
</dbReference>
<dbReference type="EMBL" id="CAJOBI010326785">
    <property type="protein sequence ID" value="CAF5192977.1"/>
    <property type="molecule type" value="Genomic_DNA"/>
</dbReference>
<evidence type="ECO:0000256" key="1">
    <source>
        <dbReference type="SAM" id="MobiDB-lite"/>
    </source>
</evidence>
<organism evidence="3 5">
    <name type="scientific">Rotaria magnacalcarata</name>
    <dbReference type="NCBI Taxonomy" id="392030"/>
    <lineage>
        <taxon>Eukaryota</taxon>
        <taxon>Metazoa</taxon>
        <taxon>Spiralia</taxon>
        <taxon>Gnathifera</taxon>
        <taxon>Rotifera</taxon>
        <taxon>Eurotatoria</taxon>
        <taxon>Bdelloidea</taxon>
        <taxon>Philodinida</taxon>
        <taxon>Philodinidae</taxon>
        <taxon>Rotaria</taxon>
    </lineage>
</organism>
<feature type="non-terminal residue" evidence="3">
    <location>
        <position position="1"/>
    </location>
</feature>